<dbReference type="GO" id="GO:0016989">
    <property type="term" value="F:sigma factor antagonist activity"/>
    <property type="evidence" value="ECO:0007669"/>
    <property type="project" value="TreeGrafter"/>
</dbReference>
<dbReference type="PANTHER" id="PTHR37461">
    <property type="entry name" value="ANTI-SIGMA-K FACTOR RSKA"/>
    <property type="match status" value="1"/>
</dbReference>
<proteinExistence type="predicted"/>
<dbReference type="AlphaFoldDB" id="A0A6J4KHP4"/>
<feature type="region of interest" description="Disordered" evidence="1">
    <location>
        <begin position="221"/>
        <end position="244"/>
    </location>
</feature>
<organism evidence="3">
    <name type="scientific">uncultured Microvirga sp</name>
    <dbReference type="NCBI Taxonomy" id="412392"/>
    <lineage>
        <taxon>Bacteria</taxon>
        <taxon>Pseudomonadati</taxon>
        <taxon>Pseudomonadota</taxon>
        <taxon>Alphaproteobacteria</taxon>
        <taxon>Hyphomicrobiales</taxon>
        <taxon>Methylobacteriaceae</taxon>
        <taxon>Microvirga</taxon>
        <taxon>environmental samples</taxon>
    </lineage>
</organism>
<evidence type="ECO:0000256" key="1">
    <source>
        <dbReference type="SAM" id="MobiDB-lite"/>
    </source>
</evidence>
<evidence type="ECO:0000259" key="2">
    <source>
        <dbReference type="Pfam" id="PF10099"/>
    </source>
</evidence>
<feature type="domain" description="Anti-sigma K factor RskA C-terminal" evidence="2">
    <location>
        <begin position="109"/>
        <end position="234"/>
    </location>
</feature>
<dbReference type="EMBL" id="CADCUC010000013">
    <property type="protein sequence ID" value="CAA9305114.1"/>
    <property type="molecule type" value="Genomic_DNA"/>
</dbReference>
<evidence type="ECO:0000313" key="3">
    <source>
        <dbReference type="EMBL" id="CAA9305114.1"/>
    </source>
</evidence>
<dbReference type="GO" id="GO:0005886">
    <property type="term" value="C:plasma membrane"/>
    <property type="evidence" value="ECO:0007669"/>
    <property type="project" value="InterPro"/>
</dbReference>
<dbReference type="InterPro" id="IPR051474">
    <property type="entry name" value="Anti-sigma-K/W_factor"/>
</dbReference>
<dbReference type="InterPro" id="IPR018764">
    <property type="entry name" value="RskA_C"/>
</dbReference>
<sequence length="244" mass="25475">MSPDEMDRLAAEHVLGLLEGEEASRAEALLRDPTFEVAVATWSERFAALDHTAPEMPVPDGVWGRIQEGIEAPAAGAATPPQPLLIPNPVSAFQALWRSLAFWRATGLASAATAALLAVGLGLTATRTSPQPVLVAVLLTEGGGARPAAVVNTFADGRAELVPLEEIPVPAGRALEVWTLWDRAVGPRSIGLLDRIRSAPLNIGNLPKATPNQLFEITLEPAGGSPTGRPTGPILMKGTTSTAL</sequence>
<name>A0A6J4KHP4_9HYPH</name>
<protein>
    <recommendedName>
        <fullName evidence="2">Anti-sigma K factor RskA C-terminal domain-containing protein</fullName>
    </recommendedName>
</protein>
<reference evidence="3" key="1">
    <citation type="submission" date="2020-02" db="EMBL/GenBank/DDBJ databases">
        <authorList>
            <person name="Meier V. D."/>
        </authorList>
    </citation>
    <scope>NUCLEOTIDE SEQUENCE</scope>
    <source>
        <strain evidence="3">AVDCRST_MAG90</strain>
    </source>
</reference>
<dbReference type="Pfam" id="PF10099">
    <property type="entry name" value="RskA_C"/>
    <property type="match status" value="1"/>
</dbReference>
<dbReference type="GO" id="GO:0006417">
    <property type="term" value="P:regulation of translation"/>
    <property type="evidence" value="ECO:0007669"/>
    <property type="project" value="TreeGrafter"/>
</dbReference>
<gene>
    <name evidence="3" type="ORF">AVDCRST_MAG90-57</name>
</gene>
<dbReference type="PANTHER" id="PTHR37461:SF1">
    <property type="entry name" value="ANTI-SIGMA-K FACTOR RSKA"/>
    <property type="match status" value="1"/>
</dbReference>
<accession>A0A6J4KHP4</accession>